<evidence type="ECO:0000313" key="1">
    <source>
        <dbReference type="EMBL" id="TCT19709.1"/>
    </source>
</evidence>
<accession>A0A4R3MZF5</accession>
<name>A0A4R3MZF5_9GAMM</name>
<comment type="caution">
    <text evidence="1">The sequence shown here is derived from an EMBL/GenBank/DDBJ whole genome shotgun (WGS) entry which is preliminary data.</text>
</comment>
<dbReference type="AlphaFoldDB" id="A0A4R3MZF5"/>
<protein>
    <submittedName>
        <fullName evidence="1">Uncharacterized protein</fullName>
    </submittedName>
</protein>
<dbReference type="Proteomes" id="UP000295717">
    <property type="component" value="Unassembled WGS sequence"/>
</dbReference>
<dbReference type="EMBL" id="SMAO01000007">
    <property type="protein sequence ID" value="TCT19709.1"/>
    <property type="molecule type" value="Genomic_DNA"/>
</dbReference>
<dbReference type="RefSeq" id="WP_132977767.1">
    <property type="nucleotide sequence ID" value="NZ_SMAO01000007.1"/>
</dbReference>
<proteinExistence type="predicted"/>
<gene>
    <name evidence="1" type="ORF">EDC35_10737</name>
</gene>
<evidence type="ECO:0000313" key="2">
    <source>
        <dbReference type="Proteomes" id="UP000295717"/>
    </source>
</evidence>
<sequence length="97" mass="11260">MTKDQLATIKCEIRLNFHYVNYPENISAGLWRDGAGKIHFMDDMGLDHLKASIRKVERDIARLYRSDREQEVIDALIPLAEQKLSELKDEFKLKANA</sequence>
<reference evidence="1 2" key="1">
    <citation type="submission" date="2019-03" db="EMBL/GenBank/DDBJ databases">
        <title>Genomic Encyclopedia of Type Strains, Phase IV (KMG-IV): sequencing the most valuable type-strain genomes for metagenomic binning, comparative biology and taxonomic classification.</title>
        <authorList>
            <person name="Goeker M."/>
        </authorList>
    </citation>
    <scope>NUCLEOTIDE SEQUENCE [LARGE SCALE GENOMIC DNA]</scope>
    <source>
        <strain evidence="1 2">DSM 13587</strain>
    </source>
</reference>
<organism evidence="1 2">
    <name type="scientific">Thiobaca trueperi</name>
    <dbReference type="NCBI Taxonomy" id="127458"/>
    <lineage>
        <taxon>Bacteria</taxon>
        <taxon>Pseudomonadati</taxon>
        <taxon>Pseudomonadota</taxon>
        <taxon>Gammaproteobacteria</taxon>
        <taxon>Chromatiales</taxon>
        <taxon>Chromatiaceae</taxon>
        <taxon>Thiobaca</taxon>
    </lineage>
</organism>
<keyword evidence="2" id="KW-1185">Reference proteome</keyword>